<protein>
    <recommendedName>
        <fullName evidence="4">Twin-arginine translocation signal domain-containing protein</fullName>
    </recommendedName>
</protein>
<dbReference type="InterPro" id="IPR019546">
    <property type="entry name" value="TAT_signal_bac_arc"/>
</dbReference>
<dbReference type="EMBL" id="AGQV01000002">
    <property type="protein sequence ID" value="EHH68357.1"/>
    <property type="molecule type" value="Genomic_DNA"/>
</dbReference>
<gene>
    <name evidence="2" type="ORF">GMO_11270</name>
</gene>
<accession>G6XHY3</accession>
<evidence type="ECO:0008006" key="4">
    <source>
        <dbReference type="Google" id="ProtNLM"/>
    </source>
</evidence>
<keyword evidence="1" id="KW-0732">Signal</keyword>
<dbReference type="Proteomes" id="UP000004949">
    <property type="component" value="Unassembled WGS sequence"/>
</dbReference>
<dbReference type="STRING" id="1088869.GMO_11270"/>
<evidence type="ECO:0000313" key="2">
    <source>
        <dbReference type="EMBL" id="EHH68357.1"/>
    </source>
</evidence>
<dbReference type="RefSeq" id="WP_008851276.1">
    <property type="nucleotide sequence ID" value="NZ_AGQV01000002.1"/>
</dbReference>
<proteinExistence type="predicted"/>
<feature type="signal peptide" evidence="1">
    <location>
        <begin position="1"/>
        <end position="23"/>
    </location>
</feature>
<dbReference type="AlphaFoldDB" id="G6XHY3"/>
<evidence type="ECO:0000256" key="1">
    <source>
        <dbReference type="SAM" id="SignalP"/>
    </source>
</evidence>
<dbReference type="PROSITE" id="PS51257">
    <property type="entry name" value="PROKAR_LIPOPROTEIN"/>
    <property type="match status" value="1"/>
</dbReference>
<evidence type="ECO:0000313" key="3">
    <source>
        <dbReference type="Proteomes" id="UP000004949"/>
    </source>
</evidence>
<sequence length="190" mass="18827">MRNPSRRGFLKAALAGSAVAGLAACGTISSSTSNGVTTIHIQNAEIISEVDTALDVAKTVLGFTSVPAAIVTAVNTAIALIEQGLAGYTAFAGTTTVLTFDSSSVPSAITSVIADIRQGAAGIAAAVTAEGANLSATLESRINSVATDVADVAGLLTSAVSAVTADRRGASSETSRAVAIEAIRKRHGLA</sequence>
<keyword evidence="3" id="KW-1185">Reference proteome</keyword>
<dbReference type="PROSITE" id="PS51318">
    <property type="entry name" value="TAT"/>
    <property type="match status" value="1"/>
</dbReference>
<reference evidence="2 3" key="1">
    <citation type="submission" date="2011-10" db="EMBL/GenBank/DDBJ databases">
        <title>Genome sequence of Gluconobacter morbifer G707, isolated from Drosophila gut.</title>
        <authorList>
            <person name="Lee W.-J."/>
            <person name="Kim E.-K."/>
        </authorList>
    </citation>
    <scope>NUCLEOTIDE SEQUENCE [LARGE SCALE GENOMIC DNA]</scope>
    <source>
        <strain evidence="2 3">G707</strain>
    </source>
</reference>
<comment type="caution">
    <text evidence="2">The sequence shown here is derived from an EMBL/GenBank/DDBJ whole genome shotgun (WGS) entry which is preliminary data.</text>
</comment>
<dbReference type="NCBIfam" id="TIGR01409">
    <property type="entry name" value="TAT_signal_seq"/>
    <property type="match status" value="1"/>
</dbReference>
<name>G6XHY3_9PROT</name>
<dbReference type="InterPro" id="IPR006311">
    <property type="entry name" value="TAT_signal"/>
</dbReference>
<feature type="chain" id="PRO_5003489769" description="Twin-arginine translocation signal domain-containing protein" evidence="1">
    <location>
        <begin position="24"/>
        <end position="190"/>
    </location>
</feature>
<dbReference type="PATRIC" id="fig|1088869.3.peg.1126"/>
<organism evidence="2 3">
    <name type="scientific">Gluconobacter morbifer G707</name>
    <dbReference type="NCBI Taxonomy" id="1088869"/>
    <lineage>
        <taxon>Bacteria</taxon>
        <taxon>Pseudomonadati</taxon>
        <taxon>Pseudomonadota</taxon>
        <taxon>Alphaproteobacteria</taxon>
        <taxon>Acetobacterales</taxon>
        <taxon>Acetobacteraceae</taxon>
        <taxon>Gluconobacter</taxon>
    </lineage>
</organism>